<dbReference type="InterPro" id="IPR036163">
    <property type="entry name" value="HMA_dom_sf"/>
</dbReference>
<comment type="cofactor">
    <cofactor evidence="1">
        <name>Cu(2+)</name>
        <dbReference type="ChEBI" id="CHEBI:29036"/>
    </cofactor>
</comment>
<dbReference type="EMBL" id="CALNXI010000022">
    <property type="protein sequence ID" value="CAH3015338.1"/>
    <property type="molecule type" value="Genomic_DNA"/>
</dbReference>
<dbReference type="PANTHER" id="PTHR10003">
    <property type="entry name" value="SUPEROXIDE DISMUTASE CU-ZN -RELATED"/>
    <property type="match status" value="1"/>
</dbReference>
<dbReference type="PROSITE" id="PS50846">
    <property type="entry name" value="HMA_2"/>
    <property type="match status" value="1"/>
</dbReference>
<keyword evidence="6" id="KW-1185">Reference proteome</keyword>
<dbReference type="Proteomes" id="UP001159427">
    <property type="component" value="Unassembled WGS sequence"/>
</dbReference>
<organism evidence="5 6">
    <name type="scientific">Porites evermanni</name>
    <dbReference type="NCBI Taxonomy" id="104178"/>
    <lineage>
        <taxon>Eukaryota</taxon>
        <taxon>Metazoa</taxon>
        <taxon>Cnidaria</taxon>
        <taxon>Anthozoa</taxon>
        <taxon>Hexacorallia</taxon>
        <taxon>Scleractinia</taxon>
        <taxon>Fungiina</taxon>
        <taxon>Poritidae</taxon>
        <taxon>Porites</taxon>
    </lineage>
</organism>
<sequence>MASSNHLTTTKMEFAAQMTCQKCVDVISNSLNGKEGIESFTVNLDKEQVIVETTLSTGQVQKLIENSGRMAILRGLGTAGSQVTNLGAAVAEMRSGTVMGVARFVQVSEDLCIIDGTVDGLSPGLHGLNIHELGDLSEGCSSTGDHYNPWSCRHGAPEDSERHVGDLGNILADKNGRASFRLEDRHVKVVWDVIGRSLVVHSGEDDLGYGSHALSRVNGNSGPGLTCGIIARSAGLFQNSKKFCACDGKILWEDKPLSTPTSPPSQL</sequence>
<dbReference type="InterPro" id="IPR006121">
    <property type="entry name" value="HMA_dom"/>
</dbReference>
<comment type="similarity">
    <text evidence="2">In the C-terminal section; belongs to the Cu-Zn superoxide dismutase family.</text>
</comment>
<dbReference type="InterPro" id="IPR001424">
    <property type="entry name" value="SOD_Cu_Zn_dom"/>
</dbReference>
<comment type="caution">
    <text evidence="5">The sequence shown here is derived from an EMBL/GenBank/DDBJ whole genome shotgun (WGS) entry which is preliminary data.</text>
</comment>
<evidence type="ECO:0000256" key="2">
    <source>
        <dbReference type="ARBA" id="ARBA00025798"/>
    </source>
</evidence>
<feature type="domain" description="HMA" evidence="4">
    <location>
        <begin position="9"/>
        <end position="72"/>
    </location>
</feature>
<dbReference type="Gene3D" id="2.60.40.200">
    <property type="entry name" value="Superoxide dismutase, copper/zinc binding domain"/>
    <property type="match status" value="1"/>
</dbReference>
<evidence type="ECO:0000256" key="3">
    <source>
        <dbReference type="ARBA" id="ARBA00032899"/>
    </source>
</evidence>
<dbReference type="SUPFAM" id="SSF55008">
    <property type="entry name" value="HMA, heavy metal-associated domain"/>
    <property type="match status" value="1"/>
</dbReference>
<dbReference type="Gene3D" id="3.30.70.100">
    <property type="match status" value="1"/>
</dbReference>
<dbReference type="PRINTS" id="PR00068">
    <property type="entry name" value="CUZNDISMTASE"/>
</dbReference>
<dbReference type="CDD" id="cd00305">
    <property type="entry name" value="Cu-Zn_Superoxide_Dismutase"/>
    <property type="match status" value="1"/>
</dbReference>
<dbReference type="InterPro" id="IPR024134">
    <property type="entry name" value="SOD_Cu/Zn_/chaperone"/>
</dbReference>
<dbReference type="InterPro" id="IPR036423">
    <property type="entry name" value="SOD-like_Cu/Zn_dom_sf"/>
</dbReference>
<dbReference type="Pfam" id="PF00080">
    <property type="entry name" value="Sod_Cu"/>
    <property type="match status" value="1"/>
</dbReference>
<gene>
    <name evidence="5" type="ORF">PEVE_00015504</name>
</gene>
<accession>A0ABN8LHE0</accession>
<dbReference type="Pfam" id="PF00403">
    <property type="entry name" value="HMA"/>
    <property type="match status" value="1"/>
</dbReference>
<dbReference type="CDD" id="cd00371">
    <property type="entry name" value="HMA"/>
    <property type="match status" value="1"/>
</dbReference>
<name>A0ABN8LHE0_9CNID</name>
<evidence type="ECO:0000313" key="5">
    <source>
        <dbReference type="EMBL" id="CAH3015338.1"/>
    </source>
</evidence>
<evidence type="ECO:0000256" key="1">
    <source>
        <dbReference type="ARBA" id="ARBA00001973"/>
    </source>
</evidence>
<protein>
    <recommendedName>
        <fullName evidence="3">Superoxide dismutase copper chaperone</fullName>
    </recommendedName>
</protein>
<reference evidence="5 6" key="1">
    <citation type="submission" date="2022-05" db="EMBL/GenBank/DDBJ databases">
        <authorList>
            <consortium name="Genoscope - CEA"/>
            <person name="William W."/>
        </authorList>
    </citation>
    <scope>NUCLEOTIDE SEQUENCE [LARGE SCALE GENOMIC DNA]</scope>
</reference>
<dbReference type="SUPFAM" id="SSF49329">
    <property type="entry name" value="Cu,Zn superoxide dismutase-like"/>
    <property type="match status" value="1"/>
</dbReference>
<evidence type="ECO:0000259" key="4">
    <source>
        <dbReference type="PROSITE" id="PS50846"/>
    </source>
</evidence>
<evidence type="ECO:0000313" key="6">
    <source>
        <dbReference type="Proteomes" id="UP001159427"/>
    </source>
</evidence>
<proteinExistence type="inferred from homology"/>